<dbReference type="PROSITE" id="PS50994">
    <property type="entry name" value="INTEGRASE"/>
    <property type="match status" value="1"/>
</dbReference>
<dbReference type="InterPro" id="IPR050951">
    <property type="entry name" value="Retrovirus_Pol_polyprotein"/>
</dbReference>
<dbReference type="Proteomes" id="UP000499080">
    <property type="component" value="Unassembled WGS sequence"/>
</dbReference>
<dbReference type="GO" id="GO:0003676">
    <property type="term" value="F:nucleic acid binding"/>
    <property type="evidence" value="ECO:0007669"/>
    <property type="project" value="InterPro"/>
</dbReference>
<gene>
    <name evidence="3" type="primary">KRBA2_17</name>
    <name evidence="3" type="ORF">AVEN_157856_1</name>
</gene>
<proteinExistence type="predicted"/>
<evidence type="ECO:0000256" key="1">
    <source>
        <dbReference type="SAM" id="MobiDB-lite"/>
    </source>
</evidence>
<dbReference type="PANTHER" id="PTHR37984">
    <property type="entry name" value="PROTEIN CBG26694"/>
    <property type="match status" value="1"/>
</dbReference>
<dbReference type="InterPro" id="IPR012337">
    <property type="entry name" value="RNaseH-like_sf"/>
</dbReference>
<reference evidence="3 4" key="1">
    <citation type="journal article" date="2019" name="Sci. Rep.">
        <title>Orb-weaving spider Araneus ventricosus genome elucidates the spidroin gene catalogue.</title>
        <authorList>
            <person name="Kono N."/>
            <person name="Nakamura H."/>
            <person name="Ohtoshi R."/>
            <person name="Moran D.A.P."/>
            <person name="Shinohara A."/>
            <person name="Yoshida Y."/>
            <person name="Fujiwara M."/>
            <person name="Mori M."/>
            <person name="Tomita M."/>
            <person name="Arakawa K."/>
        </authorList>
    </citation>
    <scope>NUCLEOTIDE SEQUENCE [LARGE SCALE GENOMIC DNA]</scope>
</reference>
<protein>
    <submittedName>
        <fullName evidence="3">KRAB-A domain-containing protein 2</fullName>
    </submittedName>
</protein>
<dbReference type="InterPro" id="IPR036397">
    <property type="entry name" value="RNaseH_sf"/>
</dbReference>
<evidence type="ECO:0000313" key="3">
    <source>
        <dbReference type="EMBL" id="GBM24595.1"/>
    </source>
</evidence>
<evidence type="ECO:0000259" key="2">
    <source>
        <dbReference type="PROSITE" id="PS50994"/>
    </source>
</evidence>
<evidence type="ECO:0000313" key="4">
    <source>
        <dbReference type="Proteomes" id="UP000499080"/>
    </source>
</evidence>
<dbReference type="AlphaFoldDB" id="A0A4Y2E9Z4"/>
<dbReference type="InterPro" id="IPR001584">
    <property type="entry name" value="Integrase_cat-core"/>
</dbReference>
<name>A0A4Y2E9Z4_ARAVE</name>
<sequence>MEEHTVVLEKESWSIDMKQRFDDELCKMRVNAAKNSVFLTETTYQKLINDIQKAKMTTKKEARDYWLLNRYDVMIVENKSKLIFPVKQGVSTIQYNVTDTDLFHVLHEAHLSIGHGGRDRLLKELSTKYKDITRHDIELCIHLCEPCQKKQKGIKKGIVVKPMVFSEFNSRCQVDLIDFQPHPDREYKFIMVYQEHLTKFVILKSLTSKRAEEVAYNLVGIFALLGAPSVLQSDNGREFANNVVTSLKEFWPALKIVQGKPRHSQSQGSVERANQDIENMLCTWMQDNKSDRWSEGLRFVQFMKNRAYHSGIKRAPYEALFGCKPKLGLTTSFLPEDVLKDINTEEQLEKVIESAQTMEKGEANQIMQEKEPVSKNMHKDYSR</sequence>
<accession>A0A4Y2E9Z4</accession>
<dbReference type="PANTHER" id="PTHR37984:SF5">
    <property type="entry name" value="PROTEIN NYNRIN-LIKE"/>
    <property type="match status" value="1"/>
</dbReference>
<feature type="compositionally biased region" description="Basic and acidic residues" evidence="1">
    <location>
        <begin position="368"/>
        <end position="383"/>
    </location>
</feature>
<comment type="caution">
    <text evidence="3">The sequence shown here is derived from an EMBL/GenBank/DDBJ whole genome shotgun (WGS) entry which is preliminary data.</text>
</comment>
<dbReference type="OrthoDB" id="6433403at2759"/>
<dbReference type="Gene3D" id="3.30.420.10">
    <property type="entry name" value="Ribonuclease H-like superfamily/Ribonuclease H"/>
    <property type="match status" value="1"/>
</dbReference>
<feature type="region of interest" description="Disordered" evidence="1">
    <location>
        <begin position="359"/>
        <end position="383"/>
    </location>
</feature>
<organism evidence="3 4">
    <name type="scientific">Araneus ventricosus</name>
    <name type="common">Orbweaver spider</name>
    <name type="synonym">Epeira ventricosa</name>
    <dbReference type="NCBI Taxonomy" id="182803"/>
    <lineage>
        <taxon>Eukaryota</taxon>
        <taxon>Metazoa</taxon>
        <taxon>Ecdysozoa</taxon>
        <taxon>Arthropoda</taxon>
        <taxon>Chelicerata</taxon>
        <taxon>Arachnida</taxon>
        <taxon>Araneae</taxon>
        <taxon>Araneomorphae</taxon>
        <taxon>Entelegynae</taxon>
        <taxon>Araneoidea</taxon>
        <taxon>Araneidae</taxon>
        <taxon>Araneus</taxon>
    </lineage>
</organism>
<dbReference type="EMBL" id="BGPR01000522">
    <property type="protein sequence ID" value="GBM24595.1"/>
    <property type="molecule type" value="Genomic_DNA"/>
</dbReference>
<dbReference type="SUPFAM" id="SSF53098">
    <property type="entry name" value="Ribonuclease H-like"/>
    <property type="match status" value="1"/>
</dbReference>
<keyword evidence="4" id="KW-1185">Reference proteome</keyword>
<feature type="domain" description="Integrase catalytic" evidence="2">
    <location>
        <begin position="158"/>
        <end position="324"/>
    </location>
</feature>
<dbReference type="GO" id="GO:0015074">
    <property type="term" value="P:DNA integration"/>
    <property type="evidence" value="ECO:0007669"/>
    <property type="project" value="InterPro"/>
</dbReference>